<evidence type="ECO:0000313" key="3">
    <source>
        <dbReference type="EnsemblMetazoa" id="PPA43018.1"/>
    </source>
</evidence>
<dbReference type="PROSITE" id="PS50157">
    <property type="entry name" value="ZINC_FINGER_C2H2_2"/>
    <property type="match status" value="1"/>
</dbReference>
<dbReference type="PANTHER" id="PTHR33845:SF1">
    <property type="entry name" value="C2H2-TYPE DOMAIN-CONTAINING PROTEIN"/>
    <property type="match status" value="1"/>
</dbReference>
<sequence length="246" mass="27070">GLFVCTECGASYIRYSNLLRHLETGRHFVRPEKITLYDFALKLYKEGLEDMIKKNNILDEAIADMGKDSAVAERHDMQPLSMLTCSHVMSPLSRCSNVQGRRKHPLAAAQVSRLWEAPLSRCSNVQGRRKHPLAAAQVSRLWEAPLSRCSNVQGRRKHPLAAAQVSRLWEAPLSRCSNVQGRRKHSLAAAQTLGSSSGALSAAQMSKFPPLIAQTSIAEMSVAHLSDALVPIAQLSPFRCCSNVPC</sequence>
<evidence type="ECO:0000256" key="1">
    <source>
        <dbReference type="PROSITE-ProRule" id="PRU00042"/>
    </source>
</evidence>
<evidence type="ECO:0000313" key="4">
    <source>
        <dbReference type="Proteomes" id="UP000005239"/>
    </source>
</evidence>
<evidence type="ECO:0000259" key="2">
    <source>
        <dbReference type="PROSITE" id="PS50157"/>
    </source>
</evidence>
<keyword evidence="1" id="KW-0862">Zinc</keyword>
<keyword evidence="1" id="KW-0479">Metal-binding</keyword>
<protein>
    <submittedName>
        <fullName evidence="3">C2H2-type domain-containing protein</fullName>
    </submittedName>
</protein>
<feature type="domain" description="C2H2-type" evidence="2">
    <location>
        <begin position="3"/>
        <end position="27"/>
    </location>
</feature>
<reference evidence="3" key="2">
    <citation type="submission" date="2022-06" db="UniProtKB">
        <authorList>
            <consortium name="EnsemblMetazoa"/>
        </authorList>
    </citation>
    <scope>IDENTIFICATION</scope>
    <source>
        <strain evidence="3">PS312</strain>
    </source>
</reference>
<reference evidence="4" key="1">
    <citation type="journal article" date="2008" name="Nat. Genet.">
        <title>The Pristionchus pacificus genome provides a unique perspective on nematode lifestyle and parasitism.</title>
        <authorList>
            <person name="Dieterich C."/>
            <person name="Clifton S.W."/>
            <person name="Schuster L.N."/>
            <person name="Chinwalla A."/>
            <person name="Delehaunty K."/>
            <person name="Dinkelacker I."/>
            <person name="Fulton L."/>
            <person name="Fulton R."/>
            <person name="Godfrey J."/>
            <person name="Minx P."/>
            <person name="Mitreva M."/>
            <person name="Roeseler W."/>
            <person name="Tian H."/>
            <person name="Witte H."/>
            <person name="Yang S.P."/>
            <person name="Wilson R.K."/>
            <person name="Sommer R.J."/>
        </authorList>
    </citation>
    <scope>NUCLEOTIDE SEQUENCE [LARGE SCALE GENOMIC DNA]</scope>
    <source>
        <strain evidence="4">PS312</strain>
    </source>
</reference>
<keyword evidence="4" id="KW-1185">Reference proteome</keyword>
<dbReference type="InterPro" id="IPR013087">
    <property type="entry name" value="Znf_C2H2_type"/>
</dbReference>
<gene>
    <name evidence="3" type="primary">WBGene00281387</name>
</gene>
<organism evidence="3 4">
    <name type="scientific">Pristionchus pacificus</name>
    <name type="common">Parasitic nematode worm</name>
    <dbReference type="NCBI Taxonomy" id="54126"/>
    <lineage>
        <taxon>Eukaryota</taxon>
        <taxon>Metazoa</taxon>
        <taxon>Ecdysozoa</taxon>
        <taxon>Nematoda</taxon>
        <taxon>Chromadorea</taxon>
        <taxon>Rhabditida</taxon>
        <taxon>Rhabditina</taxon>
        <taxon>Diplogasteromorpha</taxon>
        <taxon>Diplogasteroidea</taxon>
        <taxon>Neodiplogasteridae</taxon>
        <taxon>Pristionchus</taxon>
    </lineage>
</organism>
<name>A0A8R1Z0K9_PRIPA</name>
<proteinExistence type="predicted"/>
<dbReference type="Proteomes" id="UP000005239">
    <property type="component" value="Unassembled WGS sequence"/>
</dbReference>
<accession>A0A8R1Z0K9</accession>
<dbReference type="PROSITE" id="PS00028">
    <property type="entry name" value="ZINC_FINGER_C2H2_1"/>
    <property type="match status" value="1"/>
</dbReference>
<dbReference type="GO" id="GO:0008270">
    <property type="term" value="F:zinc ion binding"/>
    <property type="evidence" value="ECO:0007669"/>
    <property type="project" value="UniProtKB-KW"/>
</dbReference>
<keyword evidence="1" id="KW-0863">Zinc-finger</keyword>
<dbReference type="AlphaFoldDB" id="A0A8R1Z0K9"/>
<dbReference type="EnsemblMetazoa" id="PPA43018.1">
    <property type="protein sequence ID" value="PPA43018.1"/>
    <property type="gene ID" value="WBGene00281387"/>
</dbReference>
<dbReference type="PANTHER" id="PTHR33845">
    <property type="entry name" value="C2H2-TYPE DOMAIN-CONTAINING PROTEIN"/>
    <property type="match status" value="1"/>
</dbReference>